<keyword evidence="4" id="KW-0812">Transmembrane</keyword>
<dbReference type="EMBL" id="CAXAMN010025217">
    <property type="protein sequence ID" value="CAK9093452.1"/>
    <property type="molecule type" value="Genomic_DNA"/>
</dbReference>
<evidence type="ECO:0000313" key="7">
    <source>
        <dbReference type="Proteomes" id="UP001642484"/>
    </source>
</evidence>
<dbReference type="SMART" id="SM00698">
    <property type="entry name" value="MORN"/>
    <property type="match status" value="6"/>
</dbReference>
<feature type="transmembrane region" description="Helical" evidence="4">
    <location>
        <begin position="1348"/>
        <end position="1368"/>
    </location>
</feature>
<evidence type="ECO:0000256" key="3">
    <source>
        <dbReference type="SAM" id="MobiDB-lite"/>
    </source>
</evidence>
<dbReference type="InterPro" id="IPR018247">
    <property type="entry name" value="EF_Hand_1_Ca_BS"/>
</dbReference>
<comment type="caution">
    <text evidence="6">The sequence shown here is derived from an EMBL/GenBank/DDBJ whole genome shotgun (WGS) entry which is preliminary data.</text>
</comment>
<feature type="signal peptide" evidence="5">
    <location>
        <begin position="1"/>
        <end position="24"/>
    </location>
</feature>
<protein>
    <submittedName>
        <fullName evidence="6">Uncharacterized protein</fullName>
    </submittedName>
</protein>
<evidence type="ECO:0000313" key="6">
    <source>
        <dbReference type="EMBL" id="CAK9093452.1"/>
    </source>
</evidence>
<dbReference type="Gene3D" id="2.20.110.10">
    <property type="entry name" value="Histone H3 K4-specific methyltransferase SET7/9 N-terminal domain"/>
    <property type="match status" value="1"/>
</dbReference>
<dbReference type="PANTHER" id="PTHR43215">
    <property type="entry name" value="RADIAL SPOKE HEAD 1 HOMOLOG"/>
    <property type="match status" value="1"/>
</dbReference>
<feature type="compositionally biased region" description="Low complexity" evidence="3">
    <location>
        <begin position="360"/>
        <end position="383"/>
    </location>
</feature>
<dbReference type="Proteomes" id="UP001642484">
    <property type="component" value="Unassembled WGS sequence"/>
</dbReference>
<evidence type="ECO:0000256" key="4">
    <source>
        <dbReference type="SAM" id="Phobius"/>
    </source>
</evidence>
<keyword evidence="1" id="KW-0677">Repeat</keyword>
<feature type="chain" id="PRO_5045784574" evidence="5">
    <location>
        <begin position="25"/>
        <end position="3362"/>
    </location>
</feature>
<dbReference type="SUPFAM" id="SSF82185">
    <property type="entry name" value="Histone H3 K4-specific methyltransferase SET7/9 N-terminal domain"/>
    <property type="match status" value="2"/>
</dbReference>
<keyword evidence="5" id="KW-0732">Signal</keyword>
<feature type="transmembrane region" description="Helical" evidence="4">
    <location>
        <begin position="491"/>
        <end position="512"/>
    </location>
</feature>
<feature type="transmembrane region" description="Helical" evidence="4">
    <location>
        <begin position="1314"/>
        <end position="1336"/>
    </location>
</feature>
<organism evidence="6 7">
    <name type="scientific">Durusdinium trenchii</name>
    <dbReference type="NCBI Taxonomy" id="1381693"/>
    <lineage>
        <taxon>Eukaryota</taxon>
        <taxon>Sar</taxon>
        <taxon>Alveolata</taxon>
        <taxon>Dinophyceae</taxon>
        <taxon>Suessiales</taxon>
        <taxon>Symbiodiniaceae</taxon>
        <taxon>Durusdinium</taxon>
    </lineage>
</organism>
<dbReference type="PANTHER" id="PTHR43215:SF14">
    <property type="entry name" value="RADIAL SPOKE HEAD 1 HOMOLOG"/>
    <property type="match status" value="1"/>
</dbReference>
<reference evidence="6 7" key="1">
    <citation type="submission" date="2024-02" db="EMBL/GenBank/DDBJ databases">
        <authorList>
            <person name="Chen Y."/>
            <person name="Shah S."/>
            <person name="Dougan E. K."/>
            <person name="Thang M."/>
            <person name="Chan C."/>
        </authorList>
    </citation>
    <scope>NUCLEOTIDE SEQUENCE [LARGE SCALE GENOMIC DNA]</scope>
</reference>
<feature type="region of interest" description="Disordered" evidence="3">
    <location>
        <begin position="1631"/>
        <end position="1658"/>
    </location>
</feature>
<dbReference type="Pfam" id="PF02493">
    <property type="entry name" value="MORN"/>
    <property type="match status" value="6"/>
</dbReference>
<evidence type="ECO:0000256" key="1">
    <source>
        <dbReference type="ARBA" id="ARBA00022737"/>
    </source>
</evidence>
<dbReference type="InterPro" id="IPR003409">
    <property type="entry name" value="MORN"/>
</dbReference>
<feature type="transmembrane region" description="Helical" evidence="4">
    <location>
        <begin position="524"/>
        <end position="546"/>
    </location>
</feature>
<keyword evidence="4" id="KW-1133">Transmembrane helix</keyword>
<gene>
    <name evidence="6" type="ORF">CCMP2556_LOCUS44657</name>
</gene>
<dbReference type="PROSITE" id="PS00018">
    <property type="entry name" value="EF_HAND_1"/>
    <property type="match status" value="1"/>
</dbReference>
<feature type="compositionally biased region" description="Basic and acidic residues" evidence="3">
    <location>
        <begin position="1631"/>
        <end position="1643"/>
    </location>
</feature>
<feature type="region of interest" description="Disordered" evidence="3">
    <location>
        <begin position="358"/>
        <end position="394"/>
    </location>
</feature>
<proteinExistence type="predicted"/>
<name>A0ABP0QYS5_9DINO</name>
<keyword evidence="7" id="KW-1185">Reference proteome</keyword>
<evidence type="ECO:0000256" key="5">
    <source>
        <dbReference type="SAM" id="SignalP"/>
    </source>
</evidence>
<keyword evidence="2" id="KW-0175">Coiled coil</keyword>
<evidence type="ECO:0000256" key="2">
    <source>
        <dbReference type="SAM" id="Coils"/>
    </source>
</evidence>
<feature type="transmembrane region" description="Helical" evidence="4">
    <location>
        <begin position="566"/>
        <end position="592"/>
    </location>
</feature>
<keyword evidence="4" id="KW-0472">Membrane</keyword>
<sequence>MNTKLPLLLGTLTVFLLIAKWKTCNESEATEDLAEIAKPPPSRVLLNKLETEDSEKTTFQEEVSQDTFLLNLSLDNTTCKDIPKFEKSVTEYECVFWWSATEMPRVIPTLNPLCRDCVLLMPSPERSSSHLSLSLQTQKEDVWESGRVWTRRFFYGESHILPIVVLSGDRSTNTTYRVHLERDAPWWMKTSTEREISSTTKQISFWASVVAYGMAMFSASTFLALTRLIQFMDLTTEIKGTPQEFAENLEGLNFDLTPYLPDLGLPTLEDVKMFKKRAVQMVKESFVMSEMRPSSDLVLQYCYASAQGLLAGNGILHLHPEKTKILMKSLEEVSSKNLIFKNIRENQTRSEAIRGMADETSSALPAPGASSASSAARATLRGSPPASSKGHWQQLKDTLRRLNGEHPGDDKEDTPVEEVPDSHIEILIFEWTESDWKAFMKKTSEAGVTEKDFPEARKIPCLQPPLSDLVNAFHFAHKLELLRQMMHSNTATFILMFLFWSTMTTTYSLYYWKVMKHSQRRLKWLEPGFLAILALDCGLISFTKSAVKMMTQPSLVTFFFWRPESWTVRTFVAAALLGYPVVFILITFYLVYGLTKGDGHAGHAAGHHGRRKELVFNVEIQQWIDPTAQEVKVDLEPPIPSWFPVVGEFLTSHVRSCVPVLAPNGRPINFKTDVEEVPLAKVTIDKAKLEEESVQLFQDLTTELHQSMTKQTEKARMRQEQWVQQEKDLNTKKRERQLQHRDALEQIKGQLAAEEATYGREEDQLPWGPLADPSWFPSSGEVDEEEIFVFQKVSLVKLFNQWTSQRGRNDFEVLDAEESVALRSYLEGFVQREKELKKYNIMEVSFYKGFLLPREPYLRKNEEDQRIERHPRIWWLPKDVMQERLSSEGVWLGEYAPLDSNFIANPSGQRLVIESHTLDFLPQLFGRFKLGDQPAGWCYWLDEPQEGWEMFASAVRRDGFFQKGTARITYATKWHWIYLDQWDLPWSAEERSLLKRFKHLVPLEMSRREKDEIRRWVWQKLLPCATVKMKLSWMSRHHPLYYNERDTMLEVVEKPFEDFLLDLAHAKPIEDTAARPVADELLHFSLMKFQDLYLDEPWWDDSDKPDEGERKIMFDHAAFFQDGTFDSRWMQRREESPLIPENGYHSSSCFTRFPEDTLGKKRYIIKKPDGWSSQMEMKVQLKHVPPLMRYTNKFKACVPLESLELPLSSSFAFMLKGSGKGEQFNYTLDRLTTMITIGVLAVQLPGPLCVMILFCLLLLASISRFYTKLTSMQDEKGTENTKHGYVPLTNEPMLSHSAAARVTSTDWVAAMGKVVAIFLEMEVFALFMQSLVLGFLAMDLIGLMSPSLCAIGCILTCVMVQAMIWLNLGSWGIDFHDFGTQNVNSVSFVVSELGVRLVGKPLVDDLLPAEEKRRQQVIKHNAYFVKGKGSNSRSGVPECAADLVRWYQDISPNFPIALSMDQLNRRKCIPSVAATLQCVNHAGRRMSHPDLDSYLTLFYPEEWEDENDNDPEAVKFLLEMWRVQVKEWMENSLGAVYSERTWTKKIQEHISALMAMPFQMSSQFVMIKVEHLLIPNAKPKMSWRKEILDRLEGKMLYVTILYDDEDFLSDLPPGRSSGYARIERLADEKKKDLIRDPRKERTSSPEADAGSEEKRPLEADLQQMGDLARFRALMEDEGDEMPDFIELEDLKHFGYWCQHQDEFKVRLPATANQFKLMVWMQHNVDGKMTEELLGISDPFDLILPEDLSSMGADEADQRRIYFYSSWTTESGRLQRIQESSKDQTENHSFFPETKRKVRDYFNPPITKSDVRETMGFVDFKVRPASQEENHEDEEALIAVRDVVAGSSELNKAKLRRHLDRQTIFAKFFGLAMEVDSSLEEHLDKLKEFRATHQSGALFLKELRMETGHKEKLEMSLLENNIRRSLWERDAMDKAIKSLEKGIAELKKKKQKNLERQKGMEAVESYRIQERWRGSFCTHETVMDFESALLLQLQTFRQGQQSDFTSILHYVLMADDVKPNKVGRPDSVPPHMCEIVCNTVQDVPRVQLRCSQFSSDVVFKRETNGSNGDGMPALVNARLCFQAVGAEAEKYYKAFAPEPGEWMIVKDAEDANLPEWKPVFLYWDGFARWVVSPFRGEPAPYGLKTDQNQGLSLYVRDSASSPDRIKKGIFMKWHVEAGVAEWKEDPSITVISKFNWKSFGSSKGQQLATHAKTVDQSGQSSTFGKIFNALMFVFVSTSSKKTLPEIKDGLIGLEGRNIIFAWKDLYQESLAPFRSFLLEEFGSYHAAWVFLCRNCTISKSRCVRNLARMLKRCHEETQAALKARAQAAGKGKKKFQRDRSMREGISQGHVQEKRSMMDHDERKKKANLFLSMLGKAMVEKASPVKEESNEEKALERMQEYLHARVAGGSLEAICQELLNQLDHNENGNLEVHEILSLEKMLEEKLGNKEMKEFLSFLKVHPRWSNVEHFWSDLSEGFEISKEEFVRDSRLLLLRFTNQQMIKGAMPDVSIESRVELIFSQLDVQMSGGVGLKELIPMSGEGLADVQSNLAKFKIPLDYLKEIRIEGDAHDDRPYLRFQVHPDFESSPEWRSLKMGLSPDWEPNQGLEYLRVGMAPHHLDVWKRVILDWGMDDSVVQESIRFYQGRTISHPTIDGVHMRSGKGVQRWPDGKMYCGYWDDHLYNGEGSLFNDYQDMTRGVNPIYKGEWQRGKRHGWGVFRWEQGAPEGNPHGAGQSSEVFKVYEGEFVNDLFNGQGSMKVENAPFVTTTQHQGVGPGCVPLPCLDPVSIMSFEGTWASDWYQADEEARASSSLYDHLHPKEEEAPRHEKTAKLHLNLHNIKSTQSKDPKFLRYFSADSLGVQRAGKPLPDLALAYYQQQGCDAKHMTKGRALYADFTVYIGDYACGVPDGSGEMTQYEYNGTKGKPLAHYKGYWKNGQFHGAGRYQTADGLTYDGQFVENLRHGFGVEEVSKDLALKLGYGKYEGEWKNGVFHGQGRLTSADGRVFEGHFVEGQRQAGGRELKPETKGLPNLFGSMLKKPKVDGEDVLHAPDELRFLHETIGQLRHRPRSAPEPPSDLEDVIIKGGTGENEVMNGVYFRLTHTFGHRVFKMVKKVGIFQSVVRYLYLDDASESWVISAQPLSGICSASGCAFVPEDAKHPSLVTKPWYVWHGFSKTLRVVGEECEEEEDERQTFSLGSLRGTPSPVDLLEAKSIIGFQLTGHADGEVVLGMMRRIPMIQFGRPVYAHQSGGQYLYFHRKGSTNKWDGAFQEELGPGIDPKPKLYEDRGYWIFAAELGNLPESPGCHGFVEDNAVTPDQISGTWKVKVADQMQRSPALKLVPREWSDEHLLHDTGTSGAARTMVRS</sequence>
<feature type="coiled-coil region" evidence="2">
    <location>
        <begin position="1928"/>
        <end position="1955"/>
    </location>
</feature>
<feature type="transmembrane region" description="Helical" evidence="4">
    <location>
        <begin position="1237"/>
        <end position="1262"/>
    </location>
</feature>
<accession>A0ABP0QYS5</accession>